<feature type="transmembrane region" description="Helical" evidence="6">
    <location>
        <begin position="216"/>
        <end position="239"/>
    </location>
</feature>
<comment type="subcellular location">
    <subcellularLocation>
        <location evidence="1">Membrane</location>
        <topology evidence="1">Multi-pass membrane protein</topology>
    </subcellularLocation>
</comment>
<evidence type="ECO:0000256" key="6">
    <source>
        <dbReference type="SAM" id="Phobius"/>
    </source>
</evidence>
<feature type="transmembrane region" description="Helical" evidence="6">
    <location>
        <begin position="75"/>
        <end position="92"/>
    </location>
</feature>
<dbReference type="NCBIfam" id="TIGR00367">
    <property type="entry name" value="calcium/sodium antiporter"/>
    <property type="match status" value="1"/>
</dbReference>
<feature type="domain" description="Sodium/calcium exchanger membrane region" evidence="7">
    <location>
        <begin position="182"/>
        <end position="321"/>
    </location>
</feature>
<dbReference type="InterPro" id="IPR004837">
    <property type="entry name" value="NaCa_Exmemb"/>
</dbReference>
<evidence type="ECO:0000256" key="4">
    <source>
        <dbReference type="ARBA" id="ARBA00023136"/>
    </source>
</evidence>
<evidence type="ECO:0000313" key="9">
    <source>
        <dbReference type="Proteomes" id="UP000094707"/>
    </source>
</evidence>
<keyword evidence="4 6" id="KW-0472">Membrane</keyword>
<protein>
    <submittedName>
        <fullName evidence="8">Putative antiporter CaxA</fullName>
    </submittedName>
</protein>
<gene>
    <name evidence="8" type="primary">caxA</name>
    <name evidence="8" type="ORF">MCBB_1241</name>
</gene>
<feature type="transmembrane region" description="Helical" evidence="6">
    <location>
        <begin position="277"/>
        <end position="295"/>
    </location>
</feature>
<dbReference type="InterPro" id="IPR044880">
    <property type="entry name" value="NCX_ion-bd_dom_sf"/>
</dbReference>
<keyword evidence="2 6" id="KW-0812">Transmembrane</keyword>
<keyword evidence="3 6" id="KW-1133">Transmembrane helix</keyword>
<evidence type="ECO:0000256" key="5">
    <source>
        <dbReference type="SAM" id="MobiDB-lite"/>
    </source>
</evidence>
<feature type="transmembrane region" description="Helical" evidence="6">
    <location>
        <begin position="181"/>
        <end position="204"/>
    </location>
</feature>
<feature type="transmembrane region" description="Helical" evidence="6">
    <location>
        <begin position="125"/>
        <end position="143"/>
    </location>
</feature>
<dbReference type="PANTHER" id="PTHR10846">
    <property type="entry name" value="SODIUM/POTASSIUM/CALCIUM EXCHANGER"/>
    <property type="match status" value="1"/>
</dbReference>
<evidence type="ECO:0000256" key="1">
    <source>
        <dbReference type="ARBA" id="ARBA00004141"/>
    </source>
</evidence>
<dbReference type="Gene3D" id="1.20.1420.30">
    <property type="entry name" value="NCX, central ion-binding region"/>
    <property type="match status" value="2"/>
</dbReference>
<feature type="domain" description="Sodium/calcium exchanger membrane region" evidence="7">
    <location>
        <begin position="2"/>
        <end position="143"/>
    </location>
</feature>
<dbReference type="PANTHER" id="PTHR10846:SF8">
    <property type="entry name" value="INNER MEMBRANE PROTEIN YRBG"/>
    <property type="match status" value="1"/>
</dbReference>
<name>A0A1D3L2Q5_9EURY</name>
<organism evidence="8 9">
    <name type="scientific">Methanobacterium congolense</name>
    <dbReference type="NCBI Taxonomy" id="118062"/>
    <lineage>
        <taxon>Archaea</taxon>
        <taxon>Methanobacteriati</taxon>
        <taxon>Methanobacteriota</taxon>
        <taxon>Methanomada group</taxon>
        <taxon>Methanobacteria</taxon>
        <taxon>Methanobacteriales</taxon>
        <taxon>Methanobacteriaceae</taxon>
        <taxon>Methanobacterium</taxon>
    </lineage>
</organism>
<dbReference type="InterPro" id="IPR004481">
    <property type="entry name" value="K/Na/Ca-exchanger"/>
</dbReference>
<dbReference type="STRING" id="118062.MCBB_1241"/>
<keyword evidence="9" id="KW-1185">Reference proteome</keyword>
<dbReference type="Proteomes" id="UP000094707">
    <property type="component" value="Chromosome I"/>
</dbReference>
<dbReference type="KEGG" id="mcub:MCBB_1241"/>
<reference evidence="8 9" key="1">
    <citation type="submission" date="2016-08" db="EMBL/GenBank/DDBJ databases">
        <authorList>
            <person name="Seilhamer J.J."/>
        </authorList>
    </citation>
    <scope>NUCLEOTIDE SEQUENCE [LARGE SCALE GENOMIC DNA]</scope>
    <source>
        <strain evidence="8">Buetzberg</strain>
    </source>
</reference>
<evidence type="ECO:0000259" key="7">
    <source>
        <dbReference type="Pfam" id="PF01699"/>
    </source>
</evidence>
<feature type="transmembrane region" description="Helical" evidence="6">
    <location>
        <begin position="307"/>
        <end position="324"/>
    </location>
</feature>
<accession>A0A1D3L2Q5</accession>
<evidence type="ECO:0000256" key="3">
    <source>
        <dbReference type="ARBA" id="ARBA00022989"/>
    </source>
</evidence>
<feature type="transmembrane region" description="Helical" evidence="6">
    <location>
        <begin position="251"/>
        <end position="271"/>
    </location>
</feature>
<dbReference type="GO" id="GO:0005262">
    <property type="term" value="F:calcium channel activity"/>
    <property type="evidence" value="ECO:0007669"/>
    <property type="project" value="TreeGrafter"/>
</dbReference>
<dbReference type="GO" id="GO:0006874">
    <property type="term" value="P:intracellular calcium ion homeostasis"/>
    <property type="evidence" value="ECO:0007669"/>
    <property type="project" value="TreeGrafter"/>
</dbReference>
<sequence>MVAAIIVSLVIVIKSADLFVDNIVDIGEHIGISQVILGVTASAVGTSLPEFGSAMISILSGNPDIGVGVTVGSNIWNIAGILGITAFIAGYIKTGKEELKRDGLMALFTGLILMFFMLIDTEITRVAGIVLVIAYLIYLWTLLKAQKKDNTEKEKRAKTEESSDVKEVEDKDSKPFNKKKTIILIIAGLAGLIIGCRIMVWAGVEIAHMANIPEMIIGLFALAIGTSIPELVVTLSAALKKLHGLSMGTILGSNIFNILIGIGIPSLFVAIPIEKLSVTFDAPYMIFVTALLLLLTIKNKKLSRWGGLILIVVYLIYIITRLSITM</sequence>
<dbReference type="EMBL" id="LT607756">
    <property type="protein sequence ID" value="SCG85799.1"/>
    <property type="molecule type" value="Genomic_DNA"/>
</dbReference>
<proteinExistence type="predicted"/>
<feature type="region of interest" description="Disordered" evidence="5">
    <location>
        <begin position="151"/>
        <end position="170"/>
    </location>
</feature>
<dbReference type="GO" id="GO:0005886">
    <property type="term" value="C:plasma membrane"/>
    <property type="evidence" value="ECO:0007669"/>
    <property type="project" value="TreeGrafter"/>
</dbReference>
<dbReference type="PATRIC" id="fig|129848.4.peg.1257"/>
<feature type="transmembrane region" description="Helical" evidence="6">
    <location>
        <begin position="104"/>
        <end position="119"/>
    </location>
</feature>
<dbReference type="AlphaFoldDB" id="A0A1D3L2Q5"/>
<dbReference type="Pfam" id="PF01699">
    <property type="entry name" value="Na_Ca_ex"/>
    <property type="match status" value="2"/>
</dbReference>
<evidence type="ECO:0000313" key="8">
    <source>
        <dbReference type="EMBL" id="SCG85799.1"/>
    </source>
</evidence>
<dbReference type="GO" id="GO:0008273">
    <property type="term" value="F:calcium, potassium:sodium antiporter activity"/>
    <property type="evidence" value="ECO:0007669"/>
    <property type="project" value="TreeGrafter"/>
</dbReference>
<evidence type="ECO:0000256" key="2">
    <source>
        <dbReference type="ARBA" id="ARBA00022692"/>
    </source>
</evidence>